<dbReference type="Pfam" id="PF22099">
    <property type="entry name" value="MRS2-like"/>
    <property type="match status" value="1"/>
</dbReference>
<name>A0A2R6X5Q7_MARPO</name>
<dbReference type="FunFam" id="2.40.128.330:FF:000004">
    <property type="entry name" value="Magnesium transporter MRS2-11, chloroplastic"/>
    <property type="match status" value="1"/>
</dbReference>
<evidence type="ECO:0000256" key="6">
    <source>
        <dbReference type="ARBA" id="ARBA00022946"/>
    </source>
</evidence>
<sequence length="558" mass="61653">MSRGLVAPGFLFSTLPLDKVSIRERRRSGCQGQSIWNPVIRPSGQTFAGSWLSHLEPGSRCAVGLLWRSRSWLTGVGLEGAAVRRHARQYPIAASNSSSSSFPGSSGVDEVKDFEGEDDDFPLAAERRRAPSITDKFVDAENLDSANGWGSEQEVVEADFAERDHRSISSFYTQRVGDMGEGISDNSDESSGDSWERLSDDGAGGDSSTSSSSVSTPGAPSVVAKEPVYEVIEINRLGKALKKLVSRRQLLRTSGLRLRDLRRVDPSLWVTNSAPALLVREQAILLNLGSLRAIATKEDVLIFDHQSVGARGFIEILIPRLAVDKNGYVHEMPFELEVMESALISRTQRLEKALMDVEPRVISLLEVLPFRLTADVLEELRVSKQALVEVGAKAGALRDMLLELLENPQDIRRMTIMGSSCSMRKEDGDLECTIPQEKQVAEDEEEEIEMLLEYYLQRCESCHGQAEKLLSSAKEMEDSIAVNLSSRRLEVSRLELLLQVGTFCAALGALVAGIFGMNLKSYLEERAMAFWITTAGIILGGTFLYIYIVSYLKNRKIL</sequence>
<evidence type="ECO:0000256" key="4">
    <source>
        <dbReference type="ARBA" id="ARBA00022692"/>
    </source>
</evidence>
<feature type="transmembrane region" description="Helical" evidence="10">
    <location>
        <begin position="528"/>
        <end position="548"/>
    </location>
</feature>
<keyword evidence="9 10" id="KW-0472">Membrane</keyword>
<reference evidence="13" key="1">
    <citation type="journal article" date="2017" name="Cell">
        <title>Insights into land plant evolution garnered from the Marchantia polymorpha genome.</title>
        <authorList>
            <person name="Bowman J.L."/>
            <person name="Kohchi T."/>
            <person name="Yamato K.T."/>
            <person name="Jenkins J."/>
            <person name="Shu S."/>
            <person name="Ishizaki K."/>
            <person name="Yamaoka S."/>
            <person name="Nishihama R."/>
            <person name="Nakamura Y."/>
            <person name="Berger F."/>
            <person name="Adam C."/>
            <person name="Aki S.S."/>
            <person name="Althoff F."/>
            <person name="Araki T."/>
            <person name="Arteaga-Vazquez M.A."/>
            <person name="Balasubrmanian S."/>
            <person name="Barry K."/>
            <person name="Bauer D."/>
            <person name="Boehm C.R."/>
            <person name="Briginshaw L."/>
            <person name="Caballero-Perez J."/>
            <person name="Catarino B."/>
            <person name="Chen F."/>
            <person name="Chiyoda S."/>
            <person name="Chovatia M."/>
            <person name="Davies K.M."/>
            <person name="Delmans M."/>
            <person name="Demura T."/>
            <person name="Dierschke T."/>
            <person name="Dolan L."/>
            <person name="Dorantes-Acosta A.E."/>
            <person name="Eklund D.M."/>
            <person name="Florent S.N."/>
            <person name="Flores-Sandoval E."/>
            <person name="Fujiyama A."/>
            <person name="Fukuzawa H."/>
            <person name="Galik B."/>
            <person name="Grimanelli D."/>
            <person name="Grimwood J."/>
            <person name="Grossniklaus U."/>
            <person name="Hamada T."/>
            <person name="Haseloff J."/>
            <person name="Hetherington A.J."/>
            <person name="Higo A."/>
            <person name="Hirakawa Y."/>
            <person name="Hundley H.N."/>
            <person name="Ikeda Y."/>
            <person name="Inoue K."/>
            <person name="Inoue S.I."/>
            <person name="Ishida S."/>
            <person name="Jia Q."/>
            <person name="Kakita M."/>
            <person name="Kanazawa T."/>
            <person name="Kawai Y."/>
            <person name="Kawashima T."/>
            <person name="Kennedy M."/>
            <person name="Kinose K."/>
            <person name="Kinoshita T."/>
            <person name="Kohara Y."/>
            <person name="Koide E."/>
            <person name="Komatsu K."/>
            <person name="Kopischke S."/>
            <person name="Kubo M."/>
            <person name="Kyozuka J."/>
            <person name="Lagercrantz U."/>
            <person name="Lin S.S."/>
            <person name="Lindquist E."/>
            <person name="Lipzen A.M."/>
            <person name="Lu C.W."/>
            <person name="De Luna E."/>
            <person name="Martienssen R.A."/>
            <person name="Minamino N."/>
            <person name="Mizutani M."/>
            <person name="Mizutani M."/>
            <person name="Mochizuki N."/>
            <person name="Monte I."/>
            <person name="Mosher R."/>
            <person name="Nagasaki H."/>
            <person name="Nakagami H."/>
            <person name="Naramoto S."/>
            <person name="Nishitani K."/>
            <person name="Ohtani M."/>
            <person name="Okamoto T."/>
            <person name="Okumura M."/>
            <person name="Phillips J."/>
            <person name="Pollak B."/>
            <person name="Reinders A."/>
            <person name="Rovekamp M."/>
            <person name="Sano R."/>
            <person name="Sawa S."/>
            <person name="Schmid M.W."/>
            <person name="Shirakawa M."/>
            <person name="Solano R."/>
            <person name="Spunde A."/>
            <person name="Suetsugu N."/>
            <person name="Sugano S."/>
            <person name="Sugiyama A."/>
            <person name="Sun R."/>
            <person name="Suzuki Y."/>
            <person name="Takenaka M."/>
            <person name="Takezawa D."/>
            <person name="Tomogane H."/>
            <person name="Tsuzuki M."/>
            <person name="Ueda T."/>
            <person name="Umeda M."/>
            <person name="Ward J.M."/>
            <person name="Watanabe Y."/>
            <person name="Yazaki K."/>
            <person name="Yokoyama R."/>
            <person name="Yoshitake Y."/>
            <person name="Yotsui I."/>
            <person name="Zachgo S."/>
            <person name="Schmutz J."/>
        </authorList>
    </citation>
    <scope>NUCLEOTIDE SEQUENCE [LARGE SCALE GENOMIC DNA]</scope>
    <source>
        <strain evidence="13">Tak-1</strain>
    </source>
</reference>
<dbReference type="GO" id="GO:0009941">
    <property type="term" value="C:chloroplast envelope"/>
    <property type="evidence" value="ECO:0000318"/>
    <property type="project" value="GO_Central"/>
</dbReference>
<accession>A0A2R6X5Q7</accession>
<dbReference type="AlphaFoldDB" id="A0A2R6X5Q7"/>
<keyword evidence="5 10" id="KW-0460">Magnesium</keyword>
<keyword evidence="8 10" id="KW-0406">Ion transport</keyword>
<evidence type="ECO:0000256" key="1">
    <source>
        <dbReference type="ARBA" id="ARBA00004141"/>
    </source>
</evidence>
<dbReference type="CDD" id="cd12823">
    <property type="entry name" value="Mrs2_Mfm1p-like"/>
    <property type="match status" value="1"/>
</dbReference>
<evidence type="ECO:0000313" key="13">
    <source>
        <dbReference type="Proteomes" id="UP000244005"/>
    </source>
</evidence>
<evidence type="ECO:0000256" key="7">
    <source>
        <dbReference type="ARBA" id="ARBA00022989"/>
    </source>
</evidence>
<dbReference type="InterPro" id="IPR039204">
    <property type="entry name" value="MRS2-like"/>
</dbReference>
<evidence type="ECO:0000256" key="2">
    <source>
        <dbReference type="ARBA" id="ARBA00007535"/>
    </source>
</evidence>
<evidence type="ECO:0000256" key="10">
    <source>
        <dbReference type="RuleBase" id="RU366041"/>
    </source>
</evidence>
<dbReference type="PANTHER" id="PTHR13890">
    <property type="entry name" value="RNA SPLICING PROTEIN MRS2, MITOCHONDRIAL"/>
    <property type="match status" value="1"/>
</dbReference>
<keyword evidence="6" id="KW-0809">Transit peptide</keyword>
<feature type="transmembrane region" description="Helical" evidence="10">
    <location>
        <begin position="496"/>
        <end position="516"/>
    </location>
</feature>
<organism evidence="12 13">
    <name type="scientific">Marchantia polymorpha</name>
    <name type="common">Common liverwort</name>
    <name type="synonym">Marchantia aquatica</name>
    <dbReference type="NCBI Taxonomy" id="3197"/>
    <lineage>
        <taxon>Eukaryota</taxon>
        <taxon>Viridiplantae</taxon>
        <taxon>Streptophyta</taxon>
        <taxon>Embryophyta</taxon>
        <taxon>Marchantiophyta</taxon>
        <taxon>Marchantiopsida</taxon>
        <taxon>Marchantiidae</taxon>
        <taxon>Marchantiales</taxon>
        <taxon>Marchantiaceae</taxon>
        <taxon>Marchantia</taxon>
    </lineage>
</organism>
<gene>
    <name evidence="12" type="ORF">MARPO_0034s0035</name>
</gene>
<dbReference type="GO" id="GO:0016020">
    <property type="term" value="C:membrane"/>
    <property type="evidence" value="ECO:0007669"/>
    <property type="project" value="UniProtKB-SubCell"/>
</dbReference>
<evidence type="ECO:0000256" key="3">
    <source>
        <dbReference type="ARBA" id="ARBA00022448"/>
    </source>
</evidence>
<evidence type="ECO:0000256" key="11">
    <source>
        <dbReference type="SAM" id="MobiDB-lite"/>
    </source>
</evidence>
<evidence type="ECO:0000313" key="12">
    <source>
        <dbReference type="EMBL" id="PTQ41438.1"/>
    </source>
</evidence>
<dbReference type="OrthoDB" id="10251508at2759"/>
<dbReference type="OMA" id="AMAFWIT"/>
<evidence type="ECO:0000256" key="8">
    <source>
        <dbReference type="ARBA" id="ARBA00023065"/>
    </source>
</evidence>
<dbReference type="EMBL" id="KZ772706">
    <property type="protein sequence ID" value="PTQ41438.1"/>
    <property type="molecule type" value="Genomic_DNA"/>
</dbReference>
<comment type="function">
    <text evidence="10">Magnesium transporter that may mediate the influx of magnesium.</text>
</comment>
<feature type="compositionally biased region" description="Low complexity" evidence="11">
    <location>
        <begin position="95"/>
        <end position="106"/>
    </location>
</feature>
<dbReference type="Gramene" id="Mp6g04820.2">
    <property type="protein sequence ID" value="Mp6g04820.2.cds"/>
    <property type="gene ID" value="Mp6g04820"/>
</dbReference>
<keyword evidence="7 10" id="KW-1133">Transmembrane helix</keyword>
<dbReference type="Gene3D" id="1.20.58.340">
    <property type="entry name" value="Magnesium transport protein CorA, transmembrane region"/>
    <property type="match status" value="1"/>
</dbReference>
<dbReference type="Proteomes" id="UP000244005">
    <property type="component" value="Unassembled WGS sequence"/>
</dbReference>
<feature type="region of interest" description="Disordered" evidence="11">
    <location>
        <begin position="177"/>
        <end position="220"/>
    </location>
</feature>
<dbReference type="GO" id="GO:0015693">
    <property type="term" value="P:magnesium ion transport"/>
    <property type="evidence" value="ECO:0000318"/>
    <property type="project" value="GO_Central"/>
</dbReference>
<dbReference type="Gene3D" id="2.40.128.330">
    <property type="match status" value="1"/>
</dbReference>
<feature type="compositionally biased region" description="Low complexity" evidence="11">
    <location>
        <begin position="206"/>
        <end position="220"/>
    </location>
</feature>
<evidence type="ECO:0000256" key="9">
    <source>
        <dbReference type="ARBA" id="ARBA00023136"/>
    </source>
</evidence>
<dbReference type="PANTHER" id="PTHR13890:SF0">
    <property type="entry name" value="MAGNESIUM TRANSPORTER MRS2 HOMOLOG, MITOCHONDRIAL"/>
    <property type="match status" value="1"/>
</dbReference>
<evidence type="ECO:0000256" key="5">
    <source>
        <dbReference type="ARBA" id="ARBA00022842"/>
    </source>
</evidence>
<feature type="region of interest" description="Disordered" evidence="11">
    <location>
        <begin position="94"/>
        <end position="115"/>
    </location>
</feature>
<comment type="subcellular location">
    <subcellularLocation>
        <location evidence="1 10">Membrane</location>
        <topology evidence="1 10">Multi-pass membrane protein</topology>
    </subcellularLocation>
</comment>
<protein>
    <recommendedName>
        <fullName evidence="10">Magnesium transporter</fullName>
    </recommendedName>
</protein>
<comment type="similarity">
    <text evidence="2 10">Belongs to the CorA metal ion transporter (MIT) (TC 1.A.35.5) family.</text>
</comment>
<dbReference type="GO" id="GO:0015095">
    <property type="term" value="F:magnesium ion transmembrane transporter activity"/>
    <property type="evidence" value="ECO:0000318"/>
    <property type="project" value="GO_Central"/>
</dbReference>
<keyword evidence="3 10" id="KW-0813">Transport</keyword>
<keyword evidence="13" id="KW-1185">Reference proteome</keyword>
<keyword evidence="4 10" id="KW-0812">Transmembrane</keyword>
<proteinExistence type="inferred from homology"/>